<accession>A0A2W1P1R5</accession>
<dbReference type="InterPro" id="IPR036291">
    <property type="entry name" value="NAD(P)-bd_dom_sf"/>
</dbReference>
<dbReference type="PANTHER" id="PTHR43708">
    <property type="entry name" value="CONSERVED EXPRESSED OXIDOREDUCTASE (EUROFUNG)"/>
    <property type="match status" value="1"/>
</dbReference>
<keyword evidence="4" id="KW-1185">Reference proteome</keyword>
<dbReference type="InterPro" id="IPR051317">
    <property type="entry name" value="Gfo/Idh/MocA_oxidoreduct"/>
</dbReference>
<dbReference type="AlphaFoldDB" id="A0A2W1P1R5"/>
<reference evidence="3" key="1">
    <citation type="submission" date="2018-06" db="EMBL/GenBank/DDBJ databases">
        <title>Paenibacillus xerothermodurans sp. nov. an extremely dry heat resistant spore forming bacterium isolated from the soil of Cape Canaveral, Florida.</title>
        <authorList>
            <person name="Seuylemezian A."/>
            <person name="Kaur N."/>
            <person name="Patil P."/>
            <person name="Patil P."/>
            <person name="Mayilraj S."/>
            <person name="Vaishampayan P."/>
        </authorList>
    </citation>
    <scope>NUCLEOTIDE SEQUENCE [LARGE SCALE GENOMIC DNA]</scope>
    <source>
        <strain evidence="3">ATCC 27380</strain>
    </source>
</reference>
<gene>
    <name evidence="3" type="ORF">CBW46_010340</name>
</gene>
<evidence type="ECO:0000259" key="1">
    <source>
        <dbReference type="Pfam" id="PF01408"/>
    </source>
</evidence>
<dbReference type="InterPro" id="IPR055170">
    <property type="entry name" value="GFO_IDH_MocA-like_dom"/>
</dbReference>
<sequence>MNTIKVGIVGTGFSATAHMEALRRIPCVEPLGVAGSSLEKSKEIADKMNIPRAYASYQEMLADADIQAVHNCTPNSMHFEINRQVLLAGKHLLSEKPLAINSTQSAELVELAAQTDVVSGVSFNYRHYPMVSQIKEMLQAEAQSKINLVYGGYLQDWLLYDTDYSWRLDPEQNGPSRAVADIGSHWCDTVQHVLNKKITEVFADLKIVHPVRKRPKAKTSTFTASGQTEREEVQVSTEDYGSVLVHFEDGVQGVFTVSQVTAGRKNRLHFEIATSRSSFAWDQEKPDQLWVGKREQASQAWFRDPDLLSSKSAELAHYPGGHNEGWPDGLKNLCIDFYKKVLDRQHQSSFATLADGHRNMRIVEAVLQSYQEKKWIRVDT</sequence>
<dbReference type="RefSeq" id="WP_089199924.1">
    <property type="nucleotide sequence ID" value="NZ_NHRJ02000004.1"/>
</dbReference>
<dbReference type="InterPro" id="IPR000683">
    <property type="entry name" value="Gfo/Idh/MocA-like_OxRdtase_N"/>
</dbReference>
<feature type="domain" description="GFO/IDH/MocA-like oxidoreductase" evidence="2">
    <location>
        <begin position="132"/>
        <end position="278"/>
    </location>
</feature>
<proteinExistence type="predicted"/>
<dbReference type="SUPFAM" id="SSF51735">
    <property type="entry name" value="NAD(P)-binding Rossmann-fold domains"/>
    <property type="match status" value="1"/>
</dbReference>
<dbReference type="PANTHER" id="PTHR43708:SF3">
    <property type="entry name" value="OXIDOREDUCTASE"/>
    <property type="match status" value="1"/>
</dbReference>
<dbReference type="GO" id="GO:0000166">
    <property type="term" value="F:nucleotide binding"/>
    <property type="evidence" value="ECO:0007669"/>
    <property type="project" value="InterPro"/>
</dbReference>
<evidence type="ECO:0000313" key="3">
    <source>
        <dbReference type="EMBL" id="PZE21068.1"/>
    </source>
</evidence>
<dbReference type="OrthoDB" id="9815825at2"/>
<dbReference type="EMBL" id="NHRJ02000004">
    <property type="protein sequence ID" value="PZE21068.1"/>
    <property type="molecule type" value="Genomic_DNA"/>
</dbReference>
<evidence type="ECO:0000259" key="2">
    <source>
        <dbReference type="Pfam" id="PF22725"/>
    </source>
</evidence>
<dbReference type="Pfam" id="PF01408">
    <property type="entry name" value="GFO_IDH_MocA"/>
    <property type="match status" value="1"/>
</dbReference>
<feature type="domain" description="Gfo/Idh/MocA-like oxidoreductase N-terminal" evidence="1">
    <location>
        <begin position="4"/>
        <end position="121"/>
    </location>
</feature>
<dbReference type="SUPFAM" id="SSF55347">
    <property type="entry name" value="Glyceraldehyde-3-phosphate dehydrogenase-like, C-terminal domain"/>
    <property type="match status" value="1"/>
</dbReference>
<evidence type="ECO:0000313" key="4">
    <source>
        <dbReference type="Proteomes" id="UP000214746"/>
    </source>
</evidence>
<dbReference type="Gene3D" id="3.40.50.720">
    <property type="entry name" value="NAD(P)-binding Rossmann-like Domain"/>
    <property type="match status" value="1"/>
</dbReference>
<protein>
    <submittedName>
        <fullName evidence="3">Gfo/Idh/MocA family oxidoreductase</fullName>
    </submittedName>
</protein>
<organism evidence="3 4">
    <name type="scientific">Paenibacillus xerothermodurans</name>
    <dbReference type="NCBI Taxonomy" id="1977292"/>
    <lineage>
        <taxon>Bacteria</taxon>
        <taxon>Bacillati</taxon>
        <taxon>Bacillota</taxon>
        <taxon>Bacilli</taxon>
        <taxon>Bacillales</taxon>
        <taxon>Paenibacillaceae</taxon>
        <taxon>Paenibacillus</taxon>
    </lineage>
</organism>
<dbReference type="Pfam" id="PF22725">
    <property type="entry name" value="GFO_IDH_MocA_C3"/>
    <property type="match status" value="1"/>
</dbReference>
<dbReference type="Proteomes" id="UP000214746">
    <property type="component" value="Unassembled WGS sequence"/>
</dbReference>
<dbReference type="Gene3D" id="3.30.360.10">
    <property type="entry name" value="Dihydrodipicolinate Reductase, domain 2"/>
    <property type="match status" value="1"/>
</dbReference>
<comment type="caution">
    <text evidence="3">The sequence shown here is derived from an EMBL/GenBank/DDBJ whole genome shotgun (WGS) entry which is preliminary data.</text>
</comment>
<name>A0A2W1P1R5_PAEXE</name>